<accession>A0A162MV16</accession>
<keyword evidence="2" id="KW-1185">Reference proteome</keyword>
<sequence>MYALPGQGAVLRARPLLPQEAGMECWELRLADRFPGPKYRQCGSKVPLNEACVCIGWHKWNSWDQCLVGKAEGSEGWGLGIGIRCISACSLVGPANHGL</sequence>
<dbReference type="Proteomes" id="UP000077051">
    <property type="component" value="Unassembled WGS sequence"/>
</dbReference>
<dbReference type="AlphaFoldDB" id="A0A162MV16"/>
<evidence type="ECO:0000313" key="1">
    <source>
        <dbReference type="EMBL" id="OAD05765.1"/>
    </source>
</evidence>
<dbReference type="VEuPathDB" id="FungiDB:MUCCIDRAFT_94310"/>
<organism evidence="1 2">
    <name type="scientific">Mucor lusitanicus CBS 277.49</name>
    <dbReference type="NCBI Taxonomy" id="747725"/>
    <lineage>
        <taxon>Eukaryota</taxon>
        <taxon>Fungi</taxon>
        <taxon>Fungi incertae sedis</taxon>
        <taxon>Mucoromycota</taxon>
        <taxon>Mucoromycotina</taxon>
        <taxon>Mucoromycetes</taxon>
        <taxon>Mucorales</taxon>
        <taxon>Mucorineae</taxon>
        <taxon>Mucoraceae</taxon>
        <taxon>Mucor</taxon>
    </lineage>
</organism>
<proteinExistence type="predicted"/>
<gene>
    <name evidence="1" type="ORF">MUCCIDRAFT_94310</name>
</gene>
<reference evidence="1 2" key="1">
    <citation type="submission" date="2015-06" db="EMBL/GenBank/DDBJ databases">
        <title>Expansion of signal transduction pathways in fungi by whole-genome duplication.</title>
        <authorList>
            <consortium name="DOE Joint Genome Institute"/>
            <person name="Corrochano L.M."/>
            <person name="Kuo A."/>
            <person name="Marcet-Houben M."/>
            <person name="Polaino S."/>
            <person name="Salamov A."/>
            <person name="Villalobos J.M."/>
            <person name="Alvarez M.I."/>
            <person name="Avalos J."/>
            <person name="Benito E.P."/>
            <person name="Benoit I."/>
            <person name="Burger G."/>
            <person name="Camino L.P."/>
            <person name="Canovas D."/>
            <person name="Cerda-Olmedo E."/>
            <person name="Cheng J.-F."/>
            <person name="Dominguez A."/>
            <person name="Elias M."/>
            <person name="Eslava A.P."/>
            <person name="Glaser F."/>
            <person name="Grimwood J."/>
            <person name="Gutierrez G."/>
            <person name="Heitman J."/>
            <person name="Henrissat B."/>
            <person name="Iturriaga E.A."/>
            <person name="Lang B.F."/>
            <person name="Lavin J.L."/>
            <person name="Lee S."/>
            <person name="Li W."/>
            <person name="Lindquist E."/>
            <person name="Lopez-Garcia S."/>
            <person name="Luque E.M."/>
            <person name="Marcos A.T."/>
            <person name="Martin J."/>
            <person name="Mccluskey K."/>
            <person name="Medina H.R."/>
            <person name="Miralles-Duran A."/>
            <person name="Miyazaki A."/>
            <person name="Munoz-Torres E."/>
            <person name="Oguiza J.A."/>
            <person name="Ohm R."/>
            <person name="Olmedo M."/>
            <person name="Orejas M."/>
            <person name="Ortiz-Castellanos L."/>
            <person name="Pisabarro A.G."/>
            <person name="Rodriguez-Romero J."/>
            <person name="Ruiz-Herrera J."/>
            <person name="Ruiz-Vazquez R."/>
            <person name="Sanz C."/>
            <person name="Schackwitz W."/>
            <person name="Schmutz J."/>
            <person name="Shahriari M."/>
            <person name="Shelest E."/>
            <person name="Silva-Franco F."/>
            <person name="Soanes D."/>
            <person name="Syed K."/>
            <person name="Tagua V.G."/>
            <person name="Talbot N.J."/>
            <person name="Thon M."/>
            <person name="De Vries R.P."/>
            <person name="Wiebenga A."/>
            <person name="Yadav J.S."/>
            <person name="Braun E.L."/>
            <person name="Baker S."/>
            <person name="Garre V."/>
            <person name="Horwitz B."/>
            <person name="Torres-Martinez S."/>
            <person name="Idnurm A."/>
            <person name="Herrera-Estrella A."/>
            <person name="Gabaldon T."/>
            <person name="Grigoriev I.V."/>
        </authorList>
    </citation>
    <scope>NUCLEOTIDE SEQUENCE [LARGE SCALE GENOMIC DNA]</scope>
    <source>
        <strain evidence="1 2">CBS 277.49</strain>
    </source>
</reference>
<evidence type="ECO:0000313" key="2">
    <source>
        <dbReference type="Proteomes" id="UP000077051"/>
    </source>
</evidence>
<comment type="caution">
    <text evidence="1">The sequence shown here is derived from an EMBL/GenBank/DDBJ whole genome shotgun (WGS) entry which is preliminary data.</text>
</comment>
<dbReference type="EMBL" id="AMYB01000002">
    <property type="protein sequence ID" value="OAD05765.1"/>
    <property type="molecule type" value="Genomic_DNA"/>
</dbReference>
<name>A0A162MV16_MUCCL</name>
<protein>
    <submittedName>
        <fullName evidence="1">Uncharacterized protein</fullName>
    </submittedName>
</protein>